<dbReference type="InterPro" id="IPR016170">
    <property type="entry name" value="Cytok_DH_C_sf"/>
</dbReference>
<accession>A0ABZ2KCM3</accession>
<dbReference type="Gene3D" id="3.30.465.10">
    <property type="match status" value="1"/>
</dbReference>
<organism evidence="4 5">
    <name type="scientific">Pendulispora brunnea</name>
    <dbReference type="NCBI Taxonomy" id="2905690"/>
    <lineage>
        <taxon>Bacteria</taxon>
        <taxon>Pseudomonadati</taxon>
        <taxon>Myxococcota</taxon>
        <taxon>Myxococcia</taxon>
        <taxon>Myxococcales</taxon>
        <taxon>Sorangiineae</taxon>
        <taxon>Pendulisporaceae</taxon>
        <taxon>Pendulispora</taxon>
    </lineage>
</organism>
<evidence type="ECO:0000313" key="4">
    <source>
        <dbReference type="EMBL" id="WXA95839.1"/>
    </source>
</evidence>
<evidence type="ECO:0000313" key="5">
    <source>
        <dbReference type="Proteomes" id="UP001379533"/>
    </source>
</evidence>
<dbReference type="PROSITE" id="PS51318">
    <property type="entry name" value="TAT"/>
    <property type="match status" value="1"/>
</dbReference>
<keyword evidence="5" id="KW-1185">Reference proteome</keyword>
<dbReference type="Pfam" id="PF09129">
    <property type="entry name" value="Chol_subst-bind"/>
    <property type="match status" value="1"/>
</dbReference>
<dbReference type="InterPro" id="IPR006311">
    <property type="entry name" value="TAT_signal"/>
</dbReference>
<dbReference type="InterPro" id="IPR006094">
    <property type="entry name" value="Oxid_FAD_bind_N"/>
</dbReference>
<protein>
    <submittedName>
        <fullName evidence="4">FAD-binding protein</fullName>
    </submittedName>
</protein>
<dbReference type="InterPro" id="IPR015213">
    <property type="entry name" value="Cholesterol_OX_subst-bd"/>
</dbReference>
<dbReference type="InterPro" id="IPR016171">
    <property type="entry name" value="Vanillyl_alc_oxidase_C-sub2"/>
</dbReference>
<dbReference type="Gene3D" id="3.30.43.10">
    <property type="entry name" value="Uridine Diphospho-n-acetylenolpyruvylglucosamine Reductase, domain 2"/>
    <property type="match status" value="1"/>
</dbReference>
<dbReference type="InterPro" id="IPR036318">
    <property type="entry name" value="FAD-bd_PCMH-like_sf"/>
</dbReference>
<keyword evidence="2" id="KW-0274">FAD</keyword>
<dbReference type="InterPro" id="IPR010031">
    <property type="entry name" value="FAD_lactone_oxidase-like"/>
</dbReference>
<dbReference type="InterPro" id="IPR016166">
    <property type="entry name" value="FAD-bd_PCMH"/>
</dbReference>
<dbReference type="PANTHER" id="PTHR43762:SF1">
    <property type="entry name" value="D-ARABINONO-1,4-LACTONE OXIDASE"/>
    <property type="match status" value="1"/>
</dbReference>
<dbReference type="Pfam" id="PF01565">
    <property type="entry name" value="FAD_binding_4"/>
    <property type="match status" value="1"/>
</dbReference>
<dbReference type="EMBL" id="CP089982">
    <property type="protein sequence ID" value="WXA95839.1"/>
    <property type="molecule type" value="Genomic_DNA"/>
</dbReference>
<dbReference type="Gene3D" id="3.40.462.10">
    <property type="entry name" value="FAD-linked oxidases, C-terminal domain"/>
    <property type="match status" value="1"/>
</dbReference>
<evidence type="ECO:0000259" key="3">
    <source>
        <dbReference type="PROSITE" id="PS51387"/>
    </source>
</evidence>
<reference evidence="4 5" key="1">
    <citation type="submission" date="2021-12" db="EMBL/GenBank/DDBJ databases">
        <title>Discovery of the Pendulisporaceae a myxobacterial family with distinct sporulation behavior and unique specialized metabolism.</title>
        <authorList>
            <person name="Garcia R."/>
            <person name="Popoff A."/>
            <person name="Bader C.D."/>
            <person name="Loehr J."/>
            <person name="Walesch S."/>
            <person name="Walt C."/>
            <person name="Boldt J."/>
            <person name="Bunk B."/>
            <person name="Haeckl F.J.F.P.J."/>
            <person name="Gunesch A.P."/>
            <person name="Birkelbach J."/>
            <person name="Nuebel U."/>
            <person name="Pietschmann T."/>
            <person name="Bach T."/>
            <person name="Mueller R."/>
        </authorList>
    </citation>
    <scope>NUCLEOTIDE SEQUENCE [LARGE SCALE GENOMIC DNA]</scope>
    <source>
        <strain evidence="4 5">MSr12523</strain>
    </source>
</reference>
<keyword evidence="1" id="KW-0285">Flavoprotein</keyword>
<proteinExistence type="predicted"/>
<feature type="domain" description="FAD-binding PCMH-type" evidence="3">
    <location>
        <begin position="61"/>
        <end position="253"/>
    </location>
</feature>
<dbReference type="PANTHER" id="PTHR43762">
    <property type="entry name" value="L-GULONOLACTONE OXIDASE"/>
    <property type="match status" value="1"/>
</dbReference>
<dbReference type="SUPFAM" id="SSF55103">
    <property type="entry name" value="FAD-linked oxidases, C-terminal domain"/>
    <property type="match status" value="1"/>
</dbReference>
<evidence type="ECO:0000256" key="2">
    <source>
        <dbReference type="ARBA" id="ARBA00022827"/>
    </source>
</evidence>
<dbReference type="Proteomes" id="UP001379533">
    <property type="component" value="Chromosome"/>
</dbReference>
<gene>
    <name evidence="4" type="ORF">LZC95_03165</name>
</gene>
<name>A0ABZ2KCM3_9BACT</name>
<dbReference type="Gene3D" id="1.10.45.10">
    <property type="entry name" value="Vanillyl-alcohol Oxidase, Chain A, domain 4"/>
    <property type="match status" value="1"/>
</dbReference>
<dbReference type="SUPFAM" id="SSF56176">
    <property type="entry name" value="FAD-binding/transporter-associated domain-like"/>
    <property type="match status" value="1"/>
</dbReference>
<dbReference type="PROSITE" id="PS51387">
    <property type="entry name" value="FAD_PCMH"/>
    <property type="match status" value="1"/>
</dbReference>
<evidence type="ECO:0000256" key="1">
    <source>
        <dbReference type="ARBA" id="ARBA00022630"/>
    </source>
</evidence>
<dbReference type="RefSeq" id="WP_394846449.1">
    <property type="nucleotide sequence ID" value="NZ_CP089982.1"/>
</dbReference>
<sequence length="576" mass="63025">MKSKSRRRFLSATAGITAGTLGWASLFRIPAASAQSTLAVPPGFPRSIPLYQRAFENWSGQIFVERVWTCAPADATDVVTIVNWAHQNGYRLRAKGMGHNWSPLLLPNHADVAKTVLVDTTVHLTEVRVNTAGAVKTVTAGAGTTMDRLLEQLEARGLGFAAIPSAGDLTVGGVLAVGAHGAAIRARGEALVPGVGYGSLSNAILSLTAVVWDDAQKQYVLRTFGRDHPDMRAFLVHLGRTFVTEVTLQVASNARVRCESWVDIPVGTVFAPPASAGPHSLAALVEQAGRVEVIWFPFTASPWIKVWSLAPNKPSLSREVRAPYNYPFANMLDERVSDLIEGITAGNAGLTPILMNLFMVLAATGLTVTGARDIWGWSKDVLLYVKPSTLRVGAAGYAVLTARSNVQRVVWEFYEEYRRRIAAYQAKGQFPMAGPIEIRVTGLDHAHEVQMPAAQSPLLSSCRPRPDHPEWDTCVWFDIQSIPAMPHADEFYSDLERWIWSNYSGHYATVRPNWPKGWGFSPASGWSDRTTLTRTIPDSFRAGQAKGDDWDTAVAILGAYDPNRIFSNAFLDTLFR</sequence>
<dbReference type="InterPro" id="IPR016167">
    <property type="entry name" value="FAD-bd_PCMH_sub1"/>
</dbReference>
<dbReference type="InterPro" id="IPR016169">
    <property type="entry name" value="FAD-bd_PCMH_sub2"/>
</dbReference>
<dbReference type="InterPro" id="IPR016164">
    <property type="entry name" value="FAD-linked_Oxase-like_C"/>
</dbReference>